<reference evidence="3 4" key="1">
    <citation type="submission" date="2020-01" db="EMBL/GenBank/DDBJ databases">
        <title>Genomes of bacteria type strains.</title>
        <authorList>
            <person name="Chen J."/>
            <person name="Zhu S."/>
            <person name="Yang J."/>
        </authorList>
    </citation>
    <scope>NUCLEOTIDE SEQUENCE [LARGE SCALE GENOMIC DNA]</scope>
    <source>
        <strain evidence="3 4">DSM 16655</strain>
    </source>
</reference>
<protein>
    <submittedName>
        <fullName evidence="3">SDR family NAD(P)-dependent oxidoreductase</fullName>
    </submittedName>
</protein>
<dbReference type="PRINTS" id="PR00080">
    <property type="entry name" value="SDRFAMILY"/>
</dbReference>
<evidence type="ECO:0000256" key="2">
    <source>
        <dbReference type="RuleBase" id="RU000363"/>
    </source>
</evidence>
<dbReference type="InterPro" id="IPR036291">
    <property type="entry name" value="NAD(P)-bd_dom_sf"/>
</dbReference>
<comment type="caution">
    <text evidence="3">The sequence shown here is derived from an EMBL/GenBank/DDBJ whole genome shotgun (WGS) entry which is preliminary data.</text>
</comment>
<dbReference type="CDD" id="cd05233">
    <property type="entry name" value="SDR_c"/>
    <property type="match status" value="1"/>
</dbReference>
<dbReference type="SUPFAM" id="SSF51735">
    <property type="entry name" value="NAD(P)-binding Rossmann-fold domains"/>
    <property type="match status" value="1"/>
</dbReference>
<gene>
    <name evidence="3" type="ORF">GTW23_22725</name>
</gene>
<organism evidence="3 4">
    <name type="scientific">Hoeflea alexandrii</name>
    <dbReference type="NCBI Taxonomy" id="288436"/>
    <lineage>
        <taxon>Bacteria</taxon>
        <taxon>Pseudomonadati</taxon>
        <taxon>Pseudomonadota</taxon>
        <taxon>Alphaproteobacteria</taxon>
        <taxon>Hyphomicrobiales</taxon>
        <taxon>Rhizobiaceae</taxon>
        <taxon>Hoeflea</taxon>
    </lineage>
</organism>
<sequence length="281" mass="29130">MSALSAAYPSITGRTVMVTGGSRGLGREMVLALAGVGAAVAVVGSRPGGALDDTVAEANRLGAGRAVAIAADVADYAQCEAAATAALDAIGPIDVLINNAGLGMRRVSETFNTKPTRFWETEPEAWKEIIDTNVNGVFNMARVLVPGMVSRGFGKVINISTSDQTMVRQGYSPYGPSKAAVEAMSRVWAQDLAGTGVDVNVYLPGGAADTDLLPPSPDKKGADGNLLPADIMRRAILWLVDDQSNGMTGGRYIARLWDESLAPSEAAGASRVPSVPKPAIM</sequence>
<name>A0ABT1CXR9_9HYPH</name>
<dbReference type="EMBL" id="JAAAML010000006">
    <property type="protein sequence ID" value="MCO6411003.1"/>
    <property type="molecule type" value="Genomic_DNA"/>
</dbReference>
<evidence type="ECO:0000313" key="4">
    <source>
        <dbReference type="Proteomes" id="UP001320715"/>
    </source>
</evidence>
<dbReference type="Proteomes" id="UP001320715">
    <property type="component" value="Unassembled WGS sequence"/>
</dbReference>
<dbReference type="PANTHER" id="PTHR42760">
    <property type="entry name" value="SHORT-CHAIN DEHYDROGENASES/REDUCTASES FAMILY MEMBER"/>
    <property type="match status" value="1"/>
</dbReference>
<keyword evidence="4" id="KW-1185">Reference proteome</keyword>
<evidence type="ECO:0000313" key="3">
    <source>
        <dbReference type="EMBL" id="MCO6411003.1"/>
    </source>
</evidence>
<evidence type="ECO:0000256" key="1">
    <source>
        <dbReference type="ARBA" id="ARBA00006484"/>
    </source>
</evidence>
<dbReference type="PANTHER" id="PTHR42760:SF40">
    <property type="entry name" value="3-OXOACYL-[ACYL-CARRIER-PROTEIN] REDUCTASE, CHLOROPLASTIC"/>
    <property type="match status" value="1"/>
</dbReference>
<dbReference type="InterPro" id="IPR002347">
    <property type="entry name" value="SDR_fam"/>
</dbReference>
<dbReference type="Pfam" id="PF00106">
    <property type="entry name" value="adh_short"/>
    <property type="match status" value="1"/>
</dbReference>
<dbReference type="PRINTS" id="PR00081">
    <property type="entry name" value="GDHRDH"/>
</dbReference>
<dbReference type="Gene3D" id="3.40.50.720">
    <property type="entry name" value="NAD(P)-binding Rossmann-like Domain"/>
    <property type="match status" value="1"/>
</dbReference>
<dbReference type="RefSeq" id="WP_252917641.1">
    <property type="nucleotide sequence ID" value="NZ_JAAAML010000006.1"/>
</dbReference>
<accession>A0ABT1CXR9</accession>
<proteinExistence type="inferred from homology"/>
<comment type="similarity">
    <text evidence="1 2">Belongs to the short-chain dehydrogenases/reductases (SDR) family.</text>
</comment>